<dbReference type="SUPFAM" id="SSF56601">
    <property type="entry name" value="beta-lactamase/transpeptidase-like"/>
    <property type="match status" value="1"/>
</dbReference>
<evidence type="ECO:0000313" key="2">
    <source>
        <dbReference type="EMBL" id="MBC8539063.1"/>
    </source>
</evidence>
<dbReference type="GO" id="GO:0016787">
    <property type="term" value="F:hydrolase activity"/>
    <property type="evidence" value="ECO:0007669"/>
    <property type="project" value="UniProtKB-KW"/>
</dbReference>
<dbReference type="Pfam" id="PF00144">
    <property type="entry name" value="Beta-lactamase"/>
    <property type="match status" value="1"/>
</dbReference>
<dbReference type="PANTHER" id="PTHR43283">
    <property type="entry name" value="BETA-LACTAMASE-RELATED"/>
    <property type="match status" value="1"/>
</dbReference>
<gene>
    <name evidence="2" type="ORF">H8693_08960</name>
</gene>
<protein>
    <submittedName>
        <fullName evidence="2">Serine hydrolase</fullName>
    </submittedName>
</protein>
<dbReference type="EMBL" id="JACRSS010000004">
    <property type="protein sequence ID" value="MBC8539063.1"/>
    <property type="molecule type" value="Genomic_DNA"/>
</dbReference>
<dbReference type="Proteomes" id="UP000617951">
    <property type="component" value="Unassembled WGS sequence"/>
</dbReference>
<accession>A0A926DHT1</accession>
<evidence type="ECO:0000259" key="1">
    <source>
        <dbReference type="Pfam" id="PF00144"/>
    </source>
</evidence>
<dbReference type="RefSeq" id="WP_249280685.1">
    <property type="nucleotide sequence ID" value="NZ_JACRSS010000004.1"/>
</dbReference>
<organism evidence="2 3">
    <name type="scientific">Guopingia tenuis</name>
    <dbReference type="NCBI Taxonomy" id="2763656"/>
    <lineage>
        <taxon>Bacteria</taxon>
        <taxon>Bacillati</taxon>
        <taxon>Bacillota</taxon>
        <taxon>Clostridia</taxon>
        <taxon>Christensenellales</taxon>
        <taxon>Christensenellaceae</taxon>
        <taxon>Guopingia</taxon>
    </lineage>
</organism>
<proteinExistence type="predicted"/>
<keyword evidence="3" id="KW-1185">Reference proteome</keyword>
<dbReference type="AlphaFoldDB" id="A0A926DHT1"/>
<reference evidence="2" key="1">
    <citation type="submission" date="2020-08" db="EMBL/GenBank/DDBJ databases">
        <title>Genome public.</title>
        <authorList>
            <person name="Liu C."/>
            <person name="Sun Q."/>
        </authorList>
    </citation>
    <scope>NUCLEOTIDE SEQUENCE</scope>
    <source>
        <strain evidence="2">NSJ-63</strain>
    </source>
</reference>
<evidence type="ECO:0000313" key="3">
    <source>
        <dbReference type="Proteomes" id="UP000617951"/>
    </source>
</evidence>
<feature type="domain" description="Beta-lactamase-related" evidence="1">
    <location>
        <begin position="25"/>
        <end position="280"/>
    </location>
</feature>
<comment type="caution">
    <text evidence="2">The sequence shown here is derived from an EMBL/GenBank/DDBJ whole genome shotgun (WGS) entry which is preliminary data.</text>
</comment>
<dbReference type="InterPro" id="IPR001466">
    <property type="entry name" value="Beta-lactam-related"/>
</dbReference>
<sequence length="300" mass="34182">MQKDILGDFLAYTEKKSLVVNYVQVRHNDEILAEYQRLPTKTRLNTWSACKSVVSAAVGIAREEGLIDLDEHIADAFPEALPAQPSPYLTALTVRHMLTMTTGLENALFFADDPERYRVKDWIAYFFSQNFCREPGQEFLYCNFNTYMVSCLIEKRAGCNLLEYLRERLFAPIGIHNPDWTLCPKGHVYAANGLFLTIDEMGNFGELLLHEGEFRGRRVLSSAYVREATCNHLPHLPSSGPVDGYGYQFWINPDRESYRADGKLGQYILVLPKKNAVVCVQALEGRPLFPAVWRYIAQAL</sequence>
<dbReference type="PANTHER" id="PTHR43283:SF7">
    <property type="entry name" value="BETA-LACTAMASE-RELATED DOMAIN-CONTAINING PROTEIN"/>
    <property type="match status" value="1"/>
</dbReference>
<dbReference type="InterPro" id="IPR050789">
    <property type="entry name" value="Diverse_Enzym_Activities"/>
</dbReference>
<dbReference type="InterPro" id="IPR012338">
    <property type="entry name" value="Beta-lactam/transpept-like"/>
</dbReference>
<dbReference type="Gene3D" id="3.40.710.10">
    <property type="entry name" value="DD-peptidase/beta-lactamase superfamily"/>
    <property type="match status" value="1"/>
</dbReference>
<keyword evidence="2" id="KW-0378">Hydrolase</keyword>
<name>A0A926DHT1_9FIRM</name>